<evidence type="ECO:0000256" key="1">
    <source>
        <dbReference type="SAM" id="Phobius"/>
    </source>
</evidence>
<keyword evidence="4" id="KW-1185">Reference proteome</keyword>
<gene>
    <name evidence="3" type="ORF">ETAA1_59290</name>
</gene>
<dbReference type="Proteomes" id="UP000319576">
    <property type="component" value="Chromosome"/>
</dbReference>
<keyword evidence="1" id="KW-0472">Membrane</keyword>
<dbReference type="Pfam" id="PF19501">
    <property type="entry name" value="PcRGLX_1st"/>
    <property type="match status" value="1"/>
</dbReference>
<evidence type="ECO:0000313" key="3">
    <source>
        <dbReference type="EMBL" id="QDU23918.1"/>
    </source>
</evidence>
<feature type="domain" description="PcRGLX/YetA-like N-terminal RIFT barrel" evidence="2">
    <location>
        <begin position="13"/>
        <end position="64"/>
    </location>
</feature>
<dbReference type="RefSeq" id="WP_238389320.1">
    <property type="nucleotide sequence ID" value="NZ_CP036273.1"/>
</dbReference>
<evidence type="ECO:0000259" key="2">
    <source>
        <dbReference type="Pfam" id="PF19501"/>
    </source>
</evidence>
<proteinExistence type="predicted"/>
<evidence type="ECO:0000313" key="4">
    <source>
        <dbReference type="Proteomes" id="UP000319576"/>
    </source>
</evidence>
<protein>
    <recommendedName>
        <fullName evidence="2">PcRGLX/YetA-like N-terminal RIFT barrel domain-containing protein</fullName>
    </recommendedName>
</protein>
<dbReference type="InterPro" id="IPR048329">
    <property type="entry name" value="PcRGLX_1st"/>
</dbReference>
<organism evidence="3 4">
    <name type="scientific">Urbifossiella limnaea</name>
    <dbReference type="NCBI Taxonomy" id="2528023"/>
    <lineage>
        <taxon>Bacteria</taxon>
        <taxon>Pseudomonadati</taxon>
        <taxon>Planctomycetota</taxon>
        <taxon>Planctomycetia</taxon>
        <taxon>Gemmatales</taxon>
        <taxon>Gemmataceae</taxon>
        <taxon>Urbifossiella</taxon>
    </lineage>
</organism>
<accession>A0A517Y2J0</accession>
<reference evidence="3 4" key="1">
    <citation type="submission" date="2019-02" db="EMBL/GenBank/DDBJ databases">
        <title>Deep-cultivation of Planctomycetes and their phenomic and genomic characterization uncovers novel biology.</title>
        <authorList>
            <person name="Wiegand S."/>
            <person name="Jogler M."/>
            <person name="Boedeker C."/>
            <person name="Pinto D."/>
            <person name="Vollmers J."/>
            <person name="Rivas-Marin E."/>
            <person name="Kohn T."/>
            <person name="Peeters S.H."/>
            <person name="Heuer A."/>
            <person name="Rast P."/>
            <person name="Oberbeckmann S."/>
            <person name="Bunk B."/>
            <person name="Jeske O."/>
            <person name="Meyerdierks A."/>
            <person name="Storesund J.E."/>
            <person name="Kallscheuer N."/>
            <person name="Luecker S."/>
            <person name="Lage O.M."/>
            <person name="Pohl T."/>
            <person name="Merkel B.J."/>
            <person name="Hornburger P."/>
            <person name="Mueller R.-W."/>
            <person name="Bruemmer F."/>
            <person name="Labrenz M."/>
            <person name="Spormann A.M."/>
            <person name="Op den Camp H."/>
            <person name="Overmann J."/>
            <person name="Amann R."/>
            <person name="Jetten M.S.M."/>
            <person name="Mascher T."/>
            <person name="Medema M.H."/>
            <person name="Devos D.P."/>
            <person name="Kaster A.-K."/>
            <person name="Ovreas L."/>
            <person name="Rohde M."/>
            <person name="Galperin M.Y."/>
            <person name="Jogler C."/>
        </authorList>
    </citation>
    <scope>NUCLEOTIDE SEQUENCE [LARGE SCALE GENOMIC DNA]</scope>
    <source>
        <strain evidence="3 4">ETA_A1</strain>
    </source>
</reference>
<sequence>MESPRVVLTVTTPAAGRGPVTAGVPWPRGVVTDAARLALTDAAGRPVPLQAKVTDRWADGSARWVLLDWIAESGAGPYTLFVGDQSRLEGRNLAERTGNAVWVHPGAALFIVRPGSCFPFMSVALAVGTGVSPEPSPRGFLVTDGNGHTWLADVRTVEIEAPGPCRSILHLTGQLVSEQGSRSDSLLDFDARIHFFSGSTVVRVEFTLRNPRRAEHPGGLWDLGDPGSVFLKDASITFALPEGRGGELRYSPERGAPVVPYPLPFELFQASSGGENWNGRNHVTRAGTVTLPFRGYRLNAASGRRATPIVLLPGLGVTTEHFWENFPKAIEATADAITLRLFPQQAGDLHELQGGEQKTHTFAVAFGADATAEALEWFRTPPRVTLPPEWVAATGAVPYLTPQATDPHADYLALVGAALDGPDTFVQKRETIDEYGWRHFGDIWGDHEAVYDAGPAPMVSHYNNQYDPVFGFGVQLLRSGDPRWAEHMDALAAHVADIDIYHTTRDKAAYNGGLFWHTYHYAPADTATHRSYPKLLRTLGGPAGLDPNDPKAKKSKHVYALGGGPGNEQNYAAGLALHYFLTGSEQSRAAAIGLAQWVIDMDDGSKTVFRWLARGDTGLASQSRGPEYHGPGRGSGNSLAALLVGHTLTGDAKFLAKAERLIRRVVHPADDVPARKLLDVENRWFYTMFLHSLGKYLDHKAELGQLDAMYAYARASLLHYARWMADHEVPTLSRPDILEYPNETWAAQDVRKFEVLRLAARHAGPDAERFRERARFFFSDSIARLTAFPTRTLCRPVVLLLSLGYTAACPADAAPPPAVAVTDFGRPERFVPQKQTALKRAKLLVAAGAVVGFAAVVALGVWLLAG</sequence>
<dbReference type="AlphaFoldDB" id="A0A517Y2J0"/>
<dbReference type="KEGG" id="uli:ETAA1_59290"/>
<feature type="transmembrane region" description="Helical" evidence="1">
    <location>
        <begin position="843"/>
        <end position="865"/>
    </location>
</feature>
<keyword evidence="1" id="KW-0812">Transmembrane</keyword>
<name>A0A517Y2J0_9BACT</name>
<keyword evidence="1" id="KW-1133">Transmembrane helix</keyword>
<dbReference type="EMBL" id="CP036273">
    <property type="protein sequence ID" value="QDU23918.1"/>
    <property type="molecule type" value="Genomic_DNA"/>
</dbReference>